<protein>
    <recommendedName>
        <fullName evidence="3">Thioredoxin domain-containing protein</fullName>
    </recommendedName>
</protein>
<proteinExistence type="predicted"/>
<evidence type="ECO:0000313" key="2">
    <source>
        <dbReference type="Proteomes" id="UP000547973"/>
    </source>
</evidence>
<dbReference type="Proteomes" id="UP000547973">
    <property type="component" value="Unassembled WGS sequence"/>
</dbReference>
<dbReference type="RefSeq" id="WP_062075050.1">
    <property type="nucleotide sequence ID" value="NZ_BBRC01000005.1"/>
</dbReference>
<sequence length="112" mass="11421">MRIEILHIAGCPHTAGAGQRVHEALSDAALDGVEVAFTLVSSSADAARASFSGSPTILIDGIDAFPSGTRTAELACRVYPTPAGLSGLPTVAQIVEVLERLTHGKTQATAAP</sequence>
<comment type="caution">
    <text evidence="1">The sequence shown here is derived from an EMBL/GenBank/DDBJ whole genome shotgun (WGS) entry which is preliminary data.</text>
</comment>
<keyword evidence="2" id="KW-1185">Reference proteome</keyword>
<accession>A0A7Z0CK11</accession>
<gene>
    <name evidence="1" type="ORF">BKA03_001369</name>
</gene>
<dbReference type="AlphaFoldDB" id="A0A7Z0CK11"/>
<dbReference type="OrthoDB" id="7185309at2"/>
<evidence type="ECO:0008006" key="3">
    <source>
        <dbReference type="Google" id="ProtNLM"/>
    </source>
</evidence>
<dbReference type="EMBL" id="JACBZO010000001">
    <property type="protein sequence ID" value="NYI41250.1"/>
    <property type="molecule type" value="Genomic_DNA"/>
</dbReference>
<evidence type="ECO:0000313" key="1">
    <source>
        <dbReference type="EMBL" id="NYI41250.1"/>
    </source>
</evidence>
<reference evidence="1 2" key="1">
    <citation type="submission" date="2020-07" db="EMBL/GenBank/DDBJ databases">
        <title>Sequencing the genomes of 1000 actinobacteria strains.</title>
        <authorList>
            <person name="Klenk H.-P."/>
        </authorList>
    </citation>
    <scope>NUCLEOTIDE SEQUENCE [LARGE SCALE GENOMIC DNA]</scope>
    <source>
        <strain evidence="1 2">DSM 19970</strain>
    </source>
</reference>
<name>A0A7Z0CK11_9MICO</name>
<organism evidence="1 2">
    <name type="scientific">Demequina lutea</name>
    <dbReference type="NCBI Taxonomy" id="431489"/>
    <lineage>
        <taxon>Bacteria</taxon>
        <taxon>Bacillati</taxon>
        <taxon>Actinomycetota</taxon>
        <taxon>Actinomycetes</taxon>
        <taxon>Micrococcales</taxon>
        <taxon>Demequinaceae</taxon>
        <taxon>Demequina</taxon>
    </lineage>
</organism>